<evidence type="ECO:0000313" key="1">
    <source>
        <dbReference type="EMBL" id="KAJ1175586.1"/>
    </source>
</evidence>
<dbReference type="EMBL" id="JANPWB010000006">
    <property type="protein sequence ID" value="KAJ1175586.1"/>
    <property type="molecule type" value="Genomic_DNA"/>
</dbReference>
<dbReference type="AlphaFoldDB" id="A0AAV7THI7"/>
<name>A0AAV7THI7_PLEWA</name>
<keyword evidence="2" id="KW-1185">Reference proteome</keyword>
<protein>
    <submittedName>
        <fullName evidence="1">Uncharacterized protein</fullName>
    </submittedName>
</protein>
<dbReference type="Proteomes" id="UP001066276">
    <property type="component" value="Chromosome 3_2"/>
</dbReference>
<gene>
    <name evidence="1" type="ORF">NDU88_000873</name>
</gene>
<comment type="caution">
    <text evidence="1">The sequence shown here is derived from an EMBL/GenBank/DDBJ whole genome shotgun (WGS) entry which is preliminary data.</text>
</comment>
<sequence>MCPPSALGLQKELQMLARPPSDGDFERRSDWEGAHWIRLVQTLKVSTDLQFIPEFARGKVQSSLPPLWALLHLGLITVLDAADLGALLGVYHENVFL</sequence>
<organism evidence="1 2">
    <name type="scientific">Pleurodeles waltl</name>
    <name type="common">Iberian ribbed newt</name>
    <dbReference type="NCBI Taxonomy" id="8319"/>
    <lineage>
        <taxon>Eukaryota</taxon>
        <taxon>Metazoa</taxon>
        <taxon>Chordata</taxon>
        <taxon>Craniata</taxon>
        <taxon>Vertebrata</taxon>
        <taxon>Euteleostomi</taxon>
        <taxon>Amphibia</taxon>
        <taxon>Batrachia</taxon>
        <taxon>Caudata</taxon>
        <taxon>Salamandroidea</taxon>
        <taxon>Salamandridae</taxon>
        <taxon>Pleurodelinae</taxon>
        <taxon>Pleurodeles</taxon>
    </lineage>
</organism>
<accession>A0AAV7THI7</accession>
<proteinExistence type="predicted"/>
<reference evidence="1" key="1">
    <citation type="journal article" date="2022" name="bioRxiv">
        <title>Sequencing and chromosome-scale assembly of the giantPleurodeles waltlgenome.</title>
        <authorList>
            <person name="Brown T."/>
            <person name="Elewa A."/>
            <person name="Iarovenko S."/>
            <person name="Subramanian E."/>
            <person name="Araus A.J."/>
            <person name="Petzold A."/>
            <person name="Susuki M."/>
            <person name="Suzuki K.-i.T."/>
            <person name="Hayashi T."/>
            <person name="Toyoda A."/>
            <person name="Oliveira C."/>
            <person name="Osipova E."/>
            <person name="Leigh N.D."/>
            <person name="Simon A."/>
            <person name="Yun M.H."/>
        </authorList>
    </citation>
    <scope>NUCLEOTIDE SEQUENCE</scope>
    <source>
        <strain evidence="1">20211129_DDA</strain>
        <tissue evidence="1">Liver</tissue>
    </source>
</reference>
<evidence type="ECO:0000313" key="2">
    <source>
        <dbReference type="Proteomes" id="UP001066276"/>
    </source>
</evidence>